<dbReference type="AlphaFoldDB" id="A0A1X1Z5L7"/>
<feature type="compositionally biased region" description="Basic and acidic residues" evidence="1">
    <location>
        <begin position="197"/>
        <end position="211"/>
    </location>
</feature>
<evidence type="ECO:0000256" key="1">
    <source>
        <dbReference type="SAM" id="MobiDB-lite"/>
    </source>
</evidence>
<protein>
    <submittedName>
        <fullName evidence="2">Uncharacterized protein</fullName>
    </submittedName>
</protein>
<feature type="compositionally biased region" description="Basic and acidic residues" evidence="1">
    <location>
        <begin position="218"/>
        <end position="234"/>
    </location>
</feature>
<sequence length="234" mass="25654">MLGDVGQRLLGDAVQRQPDGGRHATGRPVGAQRDVQPGPREFSDEDADFVDAGFGRGLSAPAGGVVEQPDGAPNVGHRLPAEMLRLFQGLDRVIDVAVLLQHPACPRDVQQSDAKRVGDHVVHFARDASPFVGGGVLGQHLLRLDLFGQQQALGAHQVTEQPTRRNETQVQRHRVEAVQRGRGQQQRGRRHGGQEAARPEAQRADGSDHQHQQCRCEIGTDRRGRAEQHQRGRR</sequence>
<keyword evidence="3" id="KW-1185">Reference proteome</keyword>
<dbReference type="Proteomes" id="UP000193529">
    <property type="component" value="Unassembled WGS sequence"/>
</dbReference>
<reference evidence="2 3" key="1">
    <citation type="submission" date="2016-01" db="EMBL/GenBank/DDBJ databases">
        <title>The new phylogeny of the genus Mycobacterium.</title>
        <authorList>
            <person name="Tarcisio F."/>
            <person name="Conor M."/>
            <person name="Antonella G."/>
            <person name="Elisabetta G."/>
            <person name="Giulia F.S."/>
            <person name="Sara T."/>
            <person name="Anna F."/>
            <person name="Clotilde B."/>
            <person name="Roberto B."/>
            <person name="Veronica D.S."/>
            <person name="Fabio R."/>
            <person name="Monica P."/>
            <person name="Olivier J."/>
            <person name="Enrico T."/>
            <person name="Nicola S."/>
        </authorList>
    </citation>
    <scope>NUCLEOTIDE SEQUENCE [LARGE SCALE GENOMIC DNA]</scope>
    <source>
        <strain evidence="2 3">DSM 44572</strain>
    </source>
</reference>
<name>A0A1X1Z5L7_9MYCO</name>
<gene>
    <name evidence="2" type="ORF">AWC19_17985</name>
</gene>
<proteinExistence type="predicted"/>
<dbReference type="EMBL" id="LQPJ01000136">
    <property type="protein sequence ID" value="ORW18683.1"/>
    <property type="molecule type" value="Genomic_DNA"/>
</dbReference>
<evidence type="ECO:0000313" key="2">
    <source>
        <dbReference type="EMBL" id="ORW18683.1"/>
    </source>
</evidence>
<organism evidence="2 3">
    <name type="scientific">Mycobacterium palustre</name>
    <dbReference type="NCBI Taxonomy" id="153971"/>
    <lineage>
        <taxon>Bacteria</taxon>
        <taxon>Bacillati</taxon>
        <taxon>Actinomycetota</taxon>
        <taxon>Actinomycetes</taxon>
        <taxon>Mycobacteriales</taxon>
        <taxon>Mycobacteriaceae</taxon>
        <taxon>Mycobacterium</taxon>
        <taxon>Mycobacterium simiae complex</taxon>
    </lineage>
</organism>
<evidence type="ECO:0000313" key="3">
    <source>
        <dbReference type="Proteomes" id="UP000193529"/>
    </source>
</evidence>
<dbReference type="STRING" id="153971.AWC19_17985"/>
<accession>A0A1X1Z5L7</accession>
<comment type="caution">
    <text evidence="2">The sequence shown here is derived from an EMBL/GenBank/DDBJ whole genome shotgun (WGS) entry which is preliminary data.</text>
</comment>
<feature type="region of interest" description="Disordered" evidence="1">
    <location>
        <begin position="1"/>
        <end position="47"/>
    </location>
</feature>
<feature type="region of interest" description="Disordered" evidence="1">
    <location>
        <begin position="155"/>
        <end position="234"/>
    </location>
</feature>